<comment type="caution">
    <text evidence="1">The sequence shown here is derived from an EMBL/GenBank/DDBJ whole genome shotgun (WGS) entry which is preliminary data.</text>
</comment>
<gene>
    <name evidence="1" type="ORF">NC99_17330</name>
</gene>
<evidence type="ECO:0000313" key="1">
    <source>
        <dbReference type="EMBL" id="KOH45456.1"/>
    </source>
</evidence>
<sequence length="63" mass="7183">MSSVERFSDTVITCTWLLVISGTEPRFTVDMEYIPTPMRASVSSPTINLFFIENAMILFIISY</sequence>
<evidence type="ECO:0000313" key="2">
    <source>
        <dbReference type="Proteomes" id="UP000036958"/>
    </source>
</evidence>
<dbReference type="EMBL" id="LGIA01000131">
    <property type="protein sequence ID" value="KOH45456.1"/>
    <property type="molecule type" value="Genomic_DNA"/>
</dbReference>
<name>A0A0L8VAG7_9BACT</name>
<organism evidence="1 2">
    <name type="scientific">Sunxiuqinia dokdonensis</name>
    <dbReference type="NCBI Taxonomy" id="1409788"/>
    <lineage>
        <taxon>Bacteria</taxon>
        <taxon>Pseudomonadati</taxon>
        <taxon>Bacteroidota</taxon>
        <taxon>Bacteroidia</taxon>
        <taxon>Marinilabiliales</taxon>
        <taxon>Prolixibacteraceae</taxon>
        <taxon>Sunxiuqinia</taxon>
    </lineage>
</organism>
<protein>
    <submittedName>
        <fullName evidence="1">Uncharacterized protein</fullName>
    </submittedName>
</protein>
<dbReference type="AlphaFoldDB" id="A0A0L8VAG7"/>
<proteinExistence type="predicted"/>
<reference evidence="2" key="1">
    <citation type="submission" date="2015-07" db="EMBL/GenBank/DDBJ databases">
        <title>Genome sequencing of Sunxiuqinia dokdonensis strain SK.</title>
        <authorList>
            <person name="Ahn S."/>
            <person name="Kim B.-C."/>
        </authorList>
    </citation>
    <scope>NUCLEOTIDE SEQUENCE [LARGE SCALE GENOMIC DNA]</scope>
    <source>
        <strain evidence="2">SK</strain>
    </source>
</reference>
<keyword evidence="2" id="KW-1185">Reference proteome</keyword>
<dbReference type="Proteomes" id="UP000036958">
    <property type="component" value="Unassembled WGS sequence"/>
</dbReference>
<accession>A0A0L8VAG7</accession>